<organism evidence="2 3">
    <name type="scientific">Ensete ventricosum</name>
    <name type="common">Abyssinian banana</name>
    <name type="synonym">Musa ensete</name>
    <dbReference type="NCBI Taxonomy" id="4639"/>
    <lineage>
        <taxon>Eukaryota</taxon>
        <taxon>Viridiplantae</taxon>
        <taxon>Streptophyta</taxon>
        <taxon>Embryophyta</taxon>
        <taxon>Tracheophyta</taxon>
        <taxon>Spermatophyta</taxon>
        <taxon>Magnoliopsida</taxon>
        <taxon>Liliopsida</taxon>
        <taxon>Zingiberales</taxon>
        <taxon>Musaceae</taxon>
        <taxon>Ensete</taxon>
    </lineage>
</organism>
<sequence length="92" mass="10416">MMRATRVLIPTGPVYLQTGTKLKRPIQSSPVTSETSRKETTQQKTYKDFKVWDVAMPALLLPRLFQRKKPKRGVSIAPFNGEEDSSRVGVCH</sequence>
<evidence type="ECO:0000313" key="2">
    <source>
        <dbReference type="EMBL" id="RRT43645.1"/>
    </source>
</evidence>
<feature type="region of interest" description="Disordered" evidence="1">
    <location>
        <begin position="72"/>
        <end position="92"/>
    </location>
</feature>
<evidence type="ECO:0000256" key="1">
    <source>
        <dbReference type="SAM" id="MobiDB-lite"/>
    </source>
</evidence>
<dbReference type="Proteomes" id="UP000287651">
    <property type="component" value="Unassembled WGS sequence"/>
</dbReference>
<comment type="caution">
    <text evidence="2">The sequence shown here is derived from an EMBL/GenBank/DDBJ whole genome shotgun (WGS) entry which is preliminary data.</text>
</comment>
<proteinExistence type="predicted"/>
<reference evidence="2 3" key="1">
    <citation type="journal article" date="2014" name="Agronomy (Basel)">
        <title>A Draft Genome Sequence for Ensete ventricosum, the Drought-Tolerant Tree Against Hunger.</title>
        <authorList>
            <person name="Harrison J."/>
            <person name="Moore K.A."/>
            <person name="Paszkiewicz K."/>
            <person name="Jones T."/>
            <person name="Grant M."/>
            <person name="Ambacheew D."/>
            <person name="Muzemil S."/>
            <person name="Studholme D.J."/>
        </authorList>
    </citation>
    <scope>NUCLEOTIDE SEQUENCE [LARGE SCALE GENOMIC DNA]</scope>
</reference>
<dbReference type="AlphaFoldDB" id="A0A426XVW7"/>
<dbReference type="EMBL" id="AMZH03017001">
    <property type="protein sequence ID" value="RRT43645.1"/>
    <property type="molecule type" value="Genomic_DNA"/>
</dbReference>
<evidence type="ECO:0000313" key="3">
    <source>
        <dbReference type="Proteomes" id="UP000287651"/>
    </source>
</evidence>
<gene>
    <name evidence="2" type="ORF">B296_00042926</name>
</gene>
<feature type="region of interest" description="Disordered" evidence="1">
    <location>
        <begin position="20"/>
        <end position="42"/>
    </location>
</feature>
<protein>
    <submittedName>
        <fullName evidence="2">Uncharacterized protein</fullName>
    </submittedName>
</protein>
<accession>A0A426XVW7</accession>
<name>A0A426XVW7_ENSVE</name>